<gene>
    <name evidence="14" type="ORF">EHS25_007494</name>
</gene>
<dbReference type="CDD" id="cd07079">
    <property type="entry name" value="ALDH_F18-19_ProA-GPR"/>
    <property type="match status" value="1"/>
</dbReference>
<organism evidence="14 15">
    <name type="scientific">Saitozyma podzolica</name>
    <dbReference type="NCBI Taxonomy" id="1890683"/>
    <lineage>
        <taxon>Eukaryota</taxon>
        <taxon>Fungi</taxon>
        <taxon>Dikarya</taxon>
        <taxon>Basidiomycota</taxon>
        <taxon>Agaricomycotina</taxon>
        <taxon>Tremellomycetes</taxon>
        <taxon>Tremellales</taxon>
        <taxon>Trimorphomycetaceae</taxon>
        <taxon>Saitozyma</taxon>
    </lineage>
</organism>
<dbReference type="SUPFAM" id="SSF53720">
    <property type="entry name" value="ALDH-like"/>
    <property type="match status" value="1"/>
</dbReference>
<dbReference type="EC" id="1.2.1.41" evidence="2"/>
<evidence type="ECO:0000256" key="8">
    <source>
        <dbReference type="ARBA" id="ARBA00059423"/>
    </source>
</evidence>
<dbReference type="Proteomes" id="UP000279259">
    <property type="component" value="Unassembled WGS sequence"/>
</dbReference>
<evidence type="ECO:0000256" key="6">
    <source>
        <dbReference type="ARBA" id="ARBA00023002"/>
    </source>
</evidence>
<evidence type="ECO:0000256" key="3">
    <source>
        <dbReference type="ARBA" id="ARBA00022605"/>
    </source>
</evidence>
<dbReference type="NCBIfam" id="TIGR00407">
    <property type="entry name" value="proA"/>
    <property type="match status" value="1"/>
</dbReference>
<dbReference type="PIRSF" id="PIRSF000151">
    <property type="entry name" value="GPR"/>
    <property type="match status" value="1"/>
</dbReference>
<dbReference type="PROSITE" id="PS01223">
    <property type="entry name" value="PROA"/>
    <property type="match status" value="1"/>
</dbReference>
<dbReference type="HAMAP" id="MF_00412">
    <property type="entry name" value="ProA"/>
    <property type="match status" value="1"/>
</dbReference>
<dbReference type="InterPro" id="IPR020593">
    <property type="entry name" value="G-glutamylP_reductase_CS"/>
</dbReference>
<keyword evidence="5" id="KW-0521">NADP</keyword>
<proteinExistence type="inferred from homology"/>
<dbReference type="PANTHER" id="PTHR11063:SF8">
    <property type="entry name" value="DELTA-1-PYRROLINE-5-CARBOXYLATE SYNTHASE"/>
    <property type="match status" value="1"/>
</dbReference>
<comment type="pathway">
    <text evidence="1">Amino-acid biosynthesis; L-proline biosynthesis; L-glutamate 5-semialdehyde from L-glutamate: step 2/2.</text>
</comment>
<dbReference type="FunFam" id="3.40.309.10:FF:000006">
    <property type="entry name" value="Gamma-glutamyl phosphate reductase"/>
    <property type="match status" value="1"/>
</dbReference>
<keyword evidence="4" id="KW-0641">Proline biosynthesis</keyword>
<dbReference type="STRING" id="1890683.A0A427YPX7"/>
<dbReference type="GO" id="GO:0004350">
    <property type="term" value="F:glutamate-5-semialdehyde dehydrogenase activity"/>
    <property type="evidence" value="ECO:0007669"/>
    <property type="project" value="UniProtKB-EC"/>
</dbReference>
<dbReference type="InterPro" id="IPR016163">
    <property type="entry name" value="Ald_DH_C"/>
</dbReference>
<evidence type="ECO:0000256" key="9">
    <source>
        <dbReference type="ARBA" id="ARBA00060997"/>
    </source>
</evidence>
<feature type="region of interest" description="Disordered" evidence="12">
    <location>
        <begin position="443"/>
        <end position="466"/>
    </location>
</feature>
<evidence type="ECO:0000256" key="4">
    <source>
        <dbReference type="ARBA" id="ARBA00022650"/>
    </source>
</evidence>
<dbReference type="UniPathway" id="UPA00098">
    <property type="reaction ID" value="UER00360"/>
</dbReference>
<dbReference type="GO" id="GO:0055129">
    <property type="term" value="P:L-proline biosynthetic process"/>
    <property type="evidence" value="ECO:0007669"/>
    <property type="project" value="UniProtKB-UniPathway"/>
</dbReference>
<evidence type="ECO:0000256" key="1">
    <source>
        <dbReference type="ARBA" id="ARBA00004985"/>
    </source>
</evidence>
<comment type="function">
    <text evidence="8">Catalyzes the NADPH dependent reduction of L-gamma-glutamyl 5-phosphate into L-glutamate 5-semialdehyde and phosphate. The product spontaneously undergoes cyclization to form 1-pyrroline-5-carboxylate.</text>
</comment>
<dbReference type="Gene3D" id="3.40.605.10">
    <property type="entry name" value="Aldehyde Dehydrogenase, Chain A, domain 1"/>
    <property type="match status" value="1"/>
</dbReference>
<evidence type="ECO:0000256" key="7">
    <source>
        <dbReference type="ARBA" id="ARBA00049024"/>
    </source>
</evidence>
<accession>A0A427YPX7</accession>
<comment type="caution">
    <text evidence="14">The sequence shown here is derived from an EMBL/GenBank/DDBJ whole genome shotgun (WGS) entry which is preliminary data.</text>
</comment>
<dbReference type="InterPro" id="IPR012134">
    <property type="entry name" value="Glu-5-SA_DH"/>
</dbReference>
<sequence>MSQPSSSSSNAAESIAIAARRAFEDSQLVDPSERDVALQAIRKTLEQARDQVLAANKQDMEASSGITAHHAGEKLASEGKLSASLVSRLDLTRPGKYDAMLQGITDVANLPVPTGQVTFAKELGEGLELQRVTCPVGVLLVIFEARPEVVVNIAALAIKSGNAAILKGGKESINTATLLSSLIAKALSTTSIPPTFIQSVSTRSEISSLLAQDRYIDLVMPRGGNELVTNIKNNTRIPVMGHADGICAVYLDESAVEEKAIRIAVESKIDYMAACNSAETLLIHESLLSTLWPKVAAALIEKKVSLRCDPSILAAISSVPGASEYASAAVESDWTSEYLGPTFAVRQVSGVQEAIKHINSHSSHHTDSIVTESEAAMSAWCRGLDSANCFVNASTRFSDGTRYGLGTEVGISTGKTHARGPVGLEGLVIYKYMMRSKADKGSIIGDHEKGGKGYTHKDLPKGKPMF</sequence>
<dbReference type="InterPro" id="IPR016161">
    <property type="entry name" value="Ald_DH/histidinol_DH"/>
</dbReference>
<evidence type="ECO:0000313" key="14">
    <source>
        <dbReference type="EMBL" id="RSH93141.1"/>
    </source>
</evidence>
<dbReference type="InterPro" id="IPR015590">
    <property type="entry name" value="Aldehyde_DH_dom"/>
</dbReference>
<dbReference type="OrthoDB" id="1934954at2759"/>
<evidence type="ECO:0000256" key="10">
    <source>
        <dbReference type="ARBA" id="ARBA00075718"/>
    </source>
</evidence>
<keyword evidence="15" id="KW-1185">Reference proteome</keyword>
<dbReference type="EMBL" id="RSCD01000004">
    <property type="protein sequence ID" value="RSH93141.1"/>
    <property type="molecule type" value="Genomic_DNA"/>
</dbReference>
<evidence type="ECO:0000313" key="15">
    <source>
        <dbReference type="Proteomes" id="UP000279259"/>
    </source>
</evidence>
<dbReference type="AlphaFoldDB" id="A0A427YPX7"/>
<dbReference type="GO" id="GO:0050661">
    <property type="term" value="F:NADP binding"/>
    <property type="evidence" value="ECO:0007669"/>
    <property type="project" value="InterPro"/>
</dbReference>
<evidence type="ECO:0000256" key="12">
    <source>
        <dbReference type="SAM" id="MobiDB-lite"/>
    </source>
</evidence>
<dbReference type="Pfam" id="PF00171">
    <property type="entry name" value="Aldedh"/>
    <property type="match status" value="1"/>
</dbReference>
<dbReference type="InterPro" id="IPR016162">
    <property type="entry name" value="Ald_DH_N"/>
</dbReference>
<keyword evidence="6" id="KW-0560">Oxidoreductase</keyword>
<dbReference type="NCBIfam" id="NF001221">
    <property type="entry name" value="PRK00197.1"/>
    <property type="match status" value="1"/>
</dbReference>
<comment type="catalytic activity">
    <reaction evidence="7">
        <text>L-glutamate 5-semialdehyde + phosphate + NADP(+) = L-glutamyl 5-phosphate + NADPH + H(+)</text>
        <dbReference type="Rhea" id="RHEA:19541"/>
        <dbReference type="ChEBI" id="CHEBI:15378"/>
        <dbReference type="ChEBI" id="CHEBI:43474"/>
        <dbReference type="ChEBI" id="CHEBI:57783"/>
        <dbReference type="ChEBI" id="CHEBI:58066"/>
        <dbReference type="ChEBI" id="CHEBI:58274"/>
        <dbReference type="ChEBI" id="CHEBI:58349"/>
        <dbReference type="EC" id="1.2.1.41"/>
    </reaction>
</comment>
<name>A0A427YPX7_9TREE</name>
<evidence type="ECO:0000256" key="2">
    <source>
        <dbReference type="ARBA" id="ARBA00013002"/>
    </source>
</evidence>
<feature type="domain" description="Aldehyde dehydrogenase" evidence="13">
    <location>
        <begin position="6"/>
        <end position="304"/>
    </location>
</feature>
<dbReference type="Gene3D" id="3.40.309.10">
    <property type="entry name" value="Aldehyde Dehydrogenase, Chain A, domain 2"/>
    <property type="match status" value="1"/>
</dbReference>
<reference evidence="14 15" key="1">
    <citation type="submission" date="2018-11" db="EMBL/GenBank/DDBJ databases">
        <title>Genome sequence of Saitozyma podzolica DSM 27192.</title>
        <authorList>
            <person name="Aliyu H."/>
            <person name="Gorte O."/>
            <person name="Ochsenreither K."/>
        </authorList>
    </citation>
    <scope>NUCLEOTIDE SEQUENCE [LARGE SCALE GENOMIC DNA]</scope>
    <source>
        <strain evidence="14 15">DSM 27192</strain>
    </source>
</reference>
<comment type="similarity">
    <text evidence="9">Belongs to the gamma-glutamyl phosphate reductase family.</text>
</comment>
<evidence type="ECO:0000259" key="13">
    <source>
        <dbReference type="Pfam" id="PF00171"/>
    </source>
</evidence>
<evidence type="ECO:0000256" key="11">
    <source>
        <dbReference type="ARBA" id="ARBA00077451"/>
    </source>
</evidence>
<keyword evidence="3" id="KW-0028">Amino-acid biosynthesis</keyword>
<dbReference type="PANTHER" id="PTHR11063">
    <property type="entry name" value="GLUTAMATE SEMIALDEHYDE DEHYDROGENASE"/>
    <property type="match status" value="1"/>
</dbReference>
<protein>
    <recommendedName>
        <fullName evidence="2">glutamate-5-semialdehyde dehydrogenase</fullName>
        <ecNumber evidence="2">1.2.1.41</ecNumber>
    </recommendedName>
    <alternativeName>
        <fullName evidence="11">Glutamate-5-semialdehyde dehydrogenase</fullName>
    </alternativeName>
    <alternativeName>
        <fullName evidence="10">Glutamyl-gamma-semialdehyde dehydrogenase</fullName>
    </alternativeName>
</protein>
<evidence type="ECO:0000256" key="5">
    <source>
        <dbReference type="ARBA" id="ARBA00022857"/>
    </source>
</evidence>
<dbReference type="InterPro" id="IPR000965">
    <property type="entry name" value="GPR_dom"/>
</dbReference>